<proteinExistence type="predicted"/>
<dbReference type="EMBL" id="AEYP01037036">
    <property type="status" value="NOT_ANNOTATED_CDS"/>
    <property type="molecule type" value="Genomic_DNA"/>
</dbReference>
<accession>M3YK51</accession>
<dbReference type="EMBL" id="AEYP01037037">
    <property type="status" value="NOT_ANNOTATED_CDS"/>
    <property type="molecule type" value="Genomic_DNA"/>
</dbReference>
<evidence type="ECO:0000256" key="1">
    <source>
        <dbReference type="SAM" id="MobiDB-lite"/>
    </source>
</evidence>
<name>M3YK51_MUSPF</name>
<protein>
    <submittedName>
        <fullName evidence="2">Uncharacterized protein</fullName>
    </submittedName>
</protein>
<evidence type="ECO:0000313" key="2">
    <source>
        <dbReference type="Ensembl" id="ENSMPUP00000011708.1"/>
    </source>
</evidence>
<feature type="compositionally biased region" description="Pro residues" evidence="1">
    <location>
        <begin position="1"/>
        <end position="57"/>
    </location>
</feature>
<reference evidence="2" key="1">
    <citation type="submission" date="2024-06" db="UniProtKB">
        <authorList>
            <consortium name="Ensembl"/>
        </authorList>
    </citation>
    <scope>IDENTIFICATION</scope>
</reference>
<feature type="region of interest" description="Disordered" evidence="1">
    <location>
        <begin position="1"/>
        <end position="69"/>
    </location>
</feature>
<feature type="compositionally biased region" description="Low complexity" evidence="1">
    <location>
        <begin position="58"/>
        <end position="69"/>
    </location>
</feature>
<dbReference type="AlphaFoldDB" id="M3YK51"/>
<dbReference type="Ensembl" id="ENSMPUT00000011900.1">
    <property type="protein sequence ID" value="ENSMPUP00000011708.1"/>
    <property type="gene ID" value="ENSMPUG00000011801.1"/>
</dbReference>
<dbReference type="HOGENOM" id="CLU_1810611_0_0_1"/>
<dbReference type="InParanoid" id="M3YK51"/>
<sequence>PNPLALVPRPPLAARQQPPPAARQQPPPAARQQPPPAARQQPPPAARQQPPQRPAPCPGARASPALGARPPVAVAVLMPPPGELREPLSDLGAEKLSRFRFLVPPRSPSARVPAGGRDSCGRRLRARLPRLLSCSPQRLQGLM</sequence>
<organism evidence="2">
    <name type="scientific">Mustela putorius furo</name>
    <name type="common">European domestic ferret</name>
    <name type="synonym">Mustela furo</name>
    <dbReference type="NCBI Taxonomy" id="9669"/>
    <lineage>
        <taxon>Eukaryota</taxon>
        <taxon>Metazoa</taxon>
        <taxon>Chordata</taxon>
        <taxon>Craniata</taxon>
        <taxon>Vertebrata</taxon>
        <taxon>Euteleostomi</taxon>
        <taxon>Mammalia</taxon>
        <taxon>Eutheria</taxon>
        <taxon>Laurasiatheria</taxon>
        <taxon>Carnivora</taxon>
        <taxon>Caniformia</taxon>
        <taxon>Musteloidea</taxon>
        <taxon>Mustelidae</taxon>
        <taxon>Mustelinae</taxon>
        <taxon>Mustela</taxon>
    </lineage>
</organism>
<dbReference type="EMBL" id="AEYP01037035">
    <property type="status" value="NOT_ANNOTATED_CDS"/>
    <property type="molecule type" value="Genomic_DNA"/>
</dbReference>